<dbReference type="EMBL" id="BMRE01000004">
    <property type="protein sequence ID" value="GGU26208.1"/>
    <property type="molecule type" value="Genomic_DNA"/>
</dbReference>
<name>A0ABQ2UE28_9PSEU</name>
<reference evidence="3" key="1">
    <citation type="journal article" date="2019" name="Int. J. Syst. Evol. Microbiol.">
        <title>The Global Catalogue of Microorganisms (GCM) 10K type strain sequencing project: providing services to taxonomists for standard genome sequencing and annotation.</title>
        <authorList>
            <consortium name="The Broad Institute Genomics Platform"/>
            <consortium name="The Broad Institute Genome Sequencing Center for Infectious Disease"/>
            <person name="Wu L."/>
            <person name="Ma J."/>
        </authorList>
    </citation>
    <scope>NUCLEOTIDE SEQUENCE [LARGE SCALE GENOMIC DNA]</scope>
    <source>
        <strain evidence="3">JCM 3296</strain>
    </source>
</reference>
<keyword evidence="3" id="KW-1185">Reference proteome</keyword>
<evidence type="ECO:0000313" key="3">
    <source>
        <dbReference type="Proteomes" id="UP000649573"/>
    </source>
</evidence>
<organism evidence="2 3">
    <name type="scientific">Lentzea flava</name>
    <dbReference type="NCBI Taxonomy" id="103732"/>
    <lineage>
        <taxon>Bacteria</taxon>
        <taxon>Bacillati</taxon>
        <taxon>Actinomycetota</taxon>
        <taxon>Actinomycetes</taxon>
        <taxon>Pseudonocardiales</taxon>
        <taxon>Pseudonocardiaceae</taxon>
        <taxon>Lentzea</taxon>
    </lineage>
</organism>
<proteinExistence type="predicted"/>
<feature type="region of interest" description="Disordered" evidence="1">
    <location>
        <begin position="1"/>
        <end position="23"/>
    </location>
</feature>
<dbReference type="Proteomes" id="UP000649573">
    <property type="component" value="Unassembled WGS sequence"/>
</dbReference>
<evidence type="ECO:0000256" key="1">
    <source>
        <dbReference type="SAM" id="MobiDB-lite"/>
    </source>
</evidence>
<comment type="caution">
    <text evidence="2">The sequence shown here is derived from an EMBL/GenBank/DDBJ whole genome shotgun (WGS) entry which is preliminary data.</text>
</comment>
<protein>
    <submittedName>
        <fullName evidence="2">Uncharacterized protein</fullName>
    </submittedName>
</protein>
<evidence type="ECO:0000313" key="2">
    <source>
        <dbReference type="EMBL" id="GGU26208.1"/>
    </source>
</evidence>
<gene>
    <name evidence="2" type="ORF">GCM10010178_18140</name>
</gene>
<sequence>MGKHEHENVRPWTVNHGSPLSVEPSIALPPHCYRETPNDHAEVLVPEQPTLSIKVTVAPQVAGGLEALVRDVLARAAAKEKAKGPRKARQPITNRAESTVHGTLFQIGNVEGDIHHHG</sequence>
<feature type="compositionally biased region" description="Polar residues" evidence="1">
    <location>
        <begin position="91"/>
        <end position="101"/>
    </location>
</feature>
<accession>A0ABQ2UE28</accession>
<feature type="region of interest" description="Disordered" evidence="1">
    <location>
        <begin position="78"/>
        <end position="104"/>
    </location>
</feature>